<dbReference type="KEGG" id="shun:DWB77_05237"/>
<sequence>MSTTEQRGTPRRGTTPSSSAGAAQAGRPPAPGTRTRHRTAWIIVAFIGALLVVVPCAYWTTADAVSESAAYQSPDNGRAHPVSAVAVDAGSARITITTGARDRVTMNGKLTWSRKRPEVERTWEGDTLTVRTRCVGFVDRYVQNCQVELDLAIPAGTRLKVRSGSGEVTLRELSGPVDVESGSGPVKLTGLTGTVRAKAGSGEIRASRLASPNVTLTTGSGAMSIAFSAPPRQVTARAGSGSVTVTVPEGTRYRVGGRSGSGSRTIQDELIDTASDRSLDITTGSGSASIGHPGF</sequence>
<protein>
    <recommendedName>
        <fullName evidence="3">DUF4097 domain-containing protein</fullName>
    </recommendedName>
</protein>
<dbReference type="AlphaFoldDB" id="A0A387HGT0"/>
<name>A0A387HGT0_9ACTN</name>
<proteinExistence type="predicted"/>
<dbReference type="EMBL" id="CP032698">
    <property type="protein sequence ID" value="AYG83045.1"/>
    <property type="molecule type" value="Genomic_DNA"/>
</dbReference>
<evidence type="ECO:0000313" key="4">
    <source>
        <dbReference type="EMBL" id="AYG83045.1"/>
    </source>
</evidence>
<feature type="domain" description="DUF4097" evidence="3">
    <location>
        <begin position="84"/>
        <end position="225"/>
    </location>
</feature>
<dbReference type="InterPro" id="IPR025164">
    <property type="entry name" value="Toastrack_DUF4097"/>
</dbReference>
<evidence type="ECO:0000256" key="1">
    <source>
        <dbReference type="SAM" id="MobiDB-lite"/>
    </source>
</evidence>
<dbReference type="RefSeq" id="WP_120723591.1">
    <property type="nucleotide sequence ID" value="NZ_CP032698.1"/>
</dbReference>
<keyword evidence="5" id="KW-1185">Reference proteome</keyword>
<evidence type="ECO:0000313" key="5">
    <source>
        <dbReference type="Proteomes" id="UP000271554"/>
    </source>
</evidence>
<keyword evidence="2" id="KW-1133">Transmembrane helix</keyword>
<evidence type="ECO:0000259" key="3">
    <source>
        <dbReference type="Pfam" id="PF13349"/>
    </source>
</evidence>
<accession>A0A387HGT0</accession>
<feature type="compositionally biased region" description="Low complexity" evidence="1">
    <location>
        <begin position="12"/>
        <end position="27"/>
    </location>
</feature>
<gene>
    <name evidence="4" type="ORF">DWB77_05237</name>
</gene>
<organism evidence="4 5">
    <name type="scientific">Streptomyces hundungensis</name>
    <dbReference type="NCBI Taxonomy" id="1077946"/>
    <lineage>
        <taxon>Bacteria</taxon>
        <taxon>Bacillati</taxon>
        <taxon>Actinomycetota</taxon>
        <taxon>Actinomycetes</taxon>
        <taxon>Kitasatosporales</taxon>
        <taxon>Streptomycetaceae</taxon>
        <taxon>Streptomyces</taxon>
    </lineage>
</organism>
<feature type="region of interest" description="Disordered" evidence="1">
    <location>
        <begin position="1"/>
        <end position="34"/>
    </location>
</feature>
<dbReference type="OrthoDB" id="4190102at2"/>
<keyword evidence="2" id="KW-0812">Transmembrane</keyword>
<dbReference type="Pfam" id="PF13349">
    <property type="entry name" value="DUF4097"/>
    <property type="match status" value="1"/>
</dbReference>
<keyword evidence="2" id="KW-0472">Membrane</keyword>
<dbReference type="Proteomes" id="UP000271554">
    <property type="component" value="Chromosome"/>
</dbReference>
<dbReference type="Gene3D" id="2.160.20.120">
    <property type="match status" value="1"/>
</dbReference>
<evidence type="ECO:0000256" key="2">
    <source>
        <dbReference type="SAM" id="Phobius"/>
    </source>
</evidence>
<feature type="transmembrane region" description="Helical" evidence="2">
    <location>
        <begin position="40"/>
        <end position="60"/>
    </location>
</feature>
<reference evidence="4 5" key="1">
    <citation type="submission" date="2018-10" db="EMBL/GenBank/DDBJ databases">
        <title>Relationship between Morphology and Antimicrobial Activity in Streptomyces.</title>
        <authorList>
            <person name="Kang H.J."/>
            <person name="Kim S.B."/>
        </authorList>
    </citation>
    <scope>NUCLEOTIDE SEQUENCE [LARGE SCALE GENOMIC DNA]</scope>
    <source>
        <strain evidence="4 5">BH38</strain>
    </source>
</reference>